<evidence type="ECO:0000313" key="2">
    <source>
        <dbReference type="EMBL" id="SNB67821.1"/>
    </source>
</evidence>
<dbReference type="PANTHER" id="PTHR34107:SF4">
    <property type="entry name" value="SLL1222 PROTEIN"/>
    <property type="match status" value="1"/>
</dbReference>
<evidence type="ECO:0000259" key="1">
    <source>
        <dbReference type="Pfam" id="PF05685"/>
    </source>
</evidence>
<dbReference type="Proteomes" id="UP000197025">
    <property type="component" value="Unassembled WGS sequence"/>
</dbReference>
<dbReference type="OrthoDB" id="156916at2"/>
<dbReference type="Pfam" id="PF05685">
    <property type="entry name" value="Uma2"/>
    <property type="match status" value="1"/>
</dbReference>
<dbReference type="SUPFAM" id="SSF52980">
    <property type="entry name" value="Restriction endonuclease-like"/>
    <property type="match status" value="1"/>
</dbReference>
<dbReference type="Gene3D" id="3.90.1570.10">
    <property type="entry name" value="tt1808, chain A"/>
    <property type="match status" value="1"/>
</dbReference>
<sequence>MERHRLGVVLPALFQMKLPRSGREPDLLFVAPEHLYRLHPTHLEGPADLVVEIVFPGSDPRDRGEKFYEYQEAGIPEYWLLDPQSQWAEFYQRDERGRFQHAPPDPQGIYRSRVIPGFWLRVDWLWQDPLPSVDMILLEIGGEAYARRLIERLRERGWL</sequence>
<dbReference type="CDD" id="cd06260">
    <property type="entry name" value="DUF820-like"/>
    <property type="match status" value="1"/>
</dbReference>
<keyword evidence="3" id="KW-1185">Reference proteome</keyword>
<protein>
    <submittedName>
        <fullName evidence="2">Uncharacterized protein conserved in cyanobacteria</fullName>
    </submittedName>
</protein>
<dbReference type="RefSeq" id="WP_159461676.1">
    <property type="nucleotide sequence ID" value="NZ_FYEK01000035.1"/>
</dbReference>
<evidence type="ECO:0000313" key="3">
    <source>
        <dbReference type="Proteomes" id="UP000197025"/>
    </source>
</evidence>
<feature type="domain" description="Putative restriction endonuclease" evidence="1">
    <location>
        <begin position="2"/>
        <end position="122"/>
    </location>
</feature>
<dbReference type="EMBL" id="FYEK01000035">
    <property type="protein sequence ID" value="SNB67821.1"/>
    <property type="molecule type" value="Genomic_DNA"/>
</dbReference>
<gene>
    <name evidence="2" type="ORF">SAMN02746019_00001800</name>
</gene>
<dbReference type="AlphaFoldDB" id="A0A212R6J9"/>
<dbReference type="InParanoid" id="A0A212R6J9"/>
<organism evidence="2 3">
    <name type="scientific">Thermoflexus hugenholtzii JAD2</name>
    <dbReference type="NCBI Taxonomy" id="877466"/>
    <lineage>
        <taxon>Bacteria</taxon>
        <taxon>Bacillati</taxon>
        <taxon>Chloroflexota</taxon>
        <taxon>Thermoflexia</taxon>
        <taxon>Thermoflexales</taxon>
        <taxon>Thermoflexaceae</taxon>
        <taxon>Thermoflexus</taxon>
    </lineage>
</organism>
<reference evidence="3" key="1">
    <citation type="submission" date="2017-06" db="EMBL/GenBank/DDBJ databases">
        <authorList>
            <person name="Varghese N."/>
            <person name="Submissions S."/>
        </authorList>
    </citation>
    <scope>NUCLEOTIDE SEQUENCE [LARGE SCALE GENOMIC DNA]</scope>
    <source>
        <strain evidence="3">JAD2</strain>
    </source>
</reference>
<accession>A0A212R6J9</accession>
<dbReference type="InterPro" id="IPR011335">
    <property type="entry name" value="Restrct_endonuc-II-like"/>
</dbReference>
<dbReference type="InterPro" id="IPR008538">
    <property type="entry name" value="Uma2"/>
</dbReference>
<proteinExistence type="predicted"/>
<dbReference type="PANTHER" id="PTHR34107">
    <property type="entry name" value="SLL0198 PROTEIN-RELATED"/>
    <property type="match status" value="1"/>
</dbReference>
<name>A0A212R6J9_9CHLR</name>
<dbReference type="InterPro" id="IPR012296">
    <property type="entry name" value="Nuclease_put_TT1808"/>
</dbReference>